<organism evidence="4 5">
    <name type="scientific">Pocillopora damicornis</name>
    <name type="common">Cauliflower coral</name>
    <name type="synonym">Millepora damicornis</name>
    <dbReference type="NCBI Taxonomy" id="46731"/>
    <lineage>
        <taxon>Eukaryota</taxon>
        <taxon>Metazoa</taxon>
        <taxon>Cnidaria</taxon>
        <taxon>Anthozoa</taxon>
        <taxon>Hexacorallia</taxon>
        <taxon>Scleractinia</taxon>
        <taxon>Astrocoeniina</taxon>
        <taxon>Pocilloporidae</taxon>
        <taxon>Pocillopora</taxon>
    </lineage>
</organism>
<dbReference type="OrthoDB" id="413993at2759"/>
<feature type="binding site" evidence="3">
    <location>
        <position position="109"/>
    </location>
    <ligand>
        <name>a divalent metal cation</name>
        <dbReference type="ChEBI" id="CHEBI:60240"/>
        <label>1</label>
    </ligand>
</feature>
<dbReference type="InterPro" id="IPR032466">
    <property type="entry name" value="Metal_Hydrolase"/>
</dbReference>
<dbReference type="STRING" id="46731.A0A3M6UVI0"/>
<protein>
    <submittedName>
        <fullName evidence="4">Uncharacterized protein</fullName>
    </submittedName>
</protein>
<reference evidence="4 5" key="1">
    <citation type="journal article" date="2018" name="Sci. Rep.">
        <title>Comparative analysis of the Pocillopora damicornis genome highlights role of immune system in coral evolution.</title>
        <authorList>
            <person name="Cunning R."/>
            <person name="Bay R.A."/>
            <person name="Gillette P."/>
            <person name="Baker A.C."/>
            <person name="Traylor-Knowles N."/>
        </authorList>
    </citation>
    <scope>NUCLEOTIDE SEQUENCE [LARGE SCALE GENOMIC DNA]</scope>
    <source>
        <strain evidence="4">RSMAS</strain>
        <tissue evidence="4">Whole animal</tissue>
    </source>
</reference>
<dbReference type="Gene3D" id="3.20.20.140">
    <property type="entry name" value="Metal-dependent hydrolases"/>
    <property type="match status" value="1"/>
</dbReference>
<accession>A0A3M6UVI0</accession>
<dbReference type="InterPro" id="IPR018228">
    <property type="entry name" value="DNase_TatD-rel_CS"/>
</dbReference>
<dbReference type="GO" id="GO:0016788">
    <property type="term" value="F:hydrolase activity, acting on ester bonds"/>
    <property type="evidence" value="ECO:0007669"/>
    <property type="project" value="InterPro"/>
</dbReference>
<dbReference type="GO" id="GO:0046872">
    <property type="term" value="F:metal ion binding"/>
    <property type="evidence" value="ECO:0007669"/>
    <property type="project" value="UniProtKB-KW"/>
</dbReference>
<evidence type="ECO:0000256" key="2">
    <source>
        <dbReference type="ARBA" id="ARBA00022801"/>
    </source>
</evidence>
<dbReference type="PANTHER" id="PTHR46363:SF1">
    <property type="entry name" value="DEOXYRIBONUCLEASE TATDN2-RELATED"/>
    <property type="match status" value="1"/>
</dbReference>
<feature type="binding site" evidence="3">
    <location>
        <position position="146"/>
    </location>
    <ligand>
        <name>a divalent metal cation</name>
        <dbReference type="ChEBI" id="CHEBI:60240"/>
        <label>2</label>
    </ligand>
</feature>
<dbReference type="CDD" id="cd01310">
    <property type="entry name" value="TatD_DNAse"/>
    <property type="match status" value="1"/>
</dbReference>
<evidence type="ECO:0000313" key="5">
    <source>
        <dbReference type="Proteomes" id="UP000275408"/>
    </source>
</evidence>
<sequence>MEVQFPVSKSMFIDTHCHLEYVYERLRHTGSLKEFQARYPFPPNFEGCITTFCDPAAFSSFGTWYDVLSEESVWGTFGCHPHNAKYYNDELEAKIIQCLDHPKAIALGEVGLDYSSHCTSPPEVQKEVFTRQANWAVTLEKPLVVHCRDAETDTLEILKSCLPQDWRIHLHCYTGSSAFATSFFREFPNLFIGMTAVVTFAKATNIHELAFDVPLEKLLLETDAPYFVPSQVADRHIKFSNPGMAIFTAQRIAEIKGVALEEVLETVRKNTARVYGI</sequence>
<name>A0A3M6UVI0_POCDA</name>
<dbReference type="PROSITE" id="PS01091">
    <property type="entry name" value="TATD_3"/>
    <property type="match status" value="1"/>
</dbReference>
<evidence type="ECO:0000256" key="1">
    <source>
        <dbReference type="ARBA" id="ARBA00009275"/>
    </source>
</evidence>
<feature type="binding site" evidence="3">
    <location>
        <position position="171"/>
    </location>
    <ligand>
        <name>a divalent metal cation</name>
        <dbReference type="ChEBI" id="CHEBI:60240"/>
        <label>2</label>
    </ligand>
</feature>
<dbReference type="EMBL" id="RCHS01000623">
    <property type="protein sequence ID" value="RMX57703.1"/>
    <property type="molecule type" value="Genomic_DNA"/>
</dbReference>
<dbReference type="Proteomes" id="UP000275408">
    <property type="component" value="Unassembled WGS sequence"/>
</dbReference>
<dbReference type="InterPro" id="IPR001130">
    <property type="entry name" value="TatD-like"/>
</dbReference>
<dbReference type="FunFam" id="3.20.20.140:FF:000027">
    <property type="entry name" value="putative deoxyribonuclease TATDN2"/>
    <property type="match status" value="1"/>
</dbReference>
<feature type="binding site" evidence="3">
    <location>
        <position position="16"/>
    </location>
    <ligand>
        <name>a divalent metal cation</name>
        <dbReference type="ChEBI" id="CHEBI:60240"/>
        <label>1</label>
    </ligand>
</feature>
<keyword evidence="2" id="KW-0378">Hydrolase</keyword>
<keyword evidence="3" id="KW-0479">Metal-binding</keyword>
<dbReference type="Pfam" id="PF01026">
    <property type="entry name" value="TatD_DNase"/>
    <property type="match status" value="1"/>
</dbReference>
<feature type="binding site" evidence="3">
    <location>
        <position position="18"/>
    </location>
    <ligand>
        <name>a divalent metal cation</name>
        <dbReference type="ChEBI" id="CHEBI:60240"/>
        <label>1</label>
    </ligand>
</feature>
<comment type="similarity">
    <text evidence="1">Belongs to the metallo-dependent hydrolases superfamily. TatD-type hydrolase family.</text>
</comment>
<gene>
    <name evidence="4" type="ORF">pdam_00004964</name>
</gene>
<keyword evidence="5" id="KW-1185">Reference proteome</keyword>
<dbReference type="PANTHER" id="PTHR46363">
    <property type="entry name" value="DEOXYRIBONUCLEASE TATDN2-RELATED"/>
    <property type="match status" value="1"/>
</dbReference>
<dbReference type="PIRSF" id="PIRSF005902">
    <property type="entry name" value="DNase_TatD"/>
    <property type="match status" value="1"/>
</dbReference>
<evidence type="ECO:0000256" key="3">
    <source>
        <dbReference type="PIRSR" id="PIRSR005902-1"/>
    </source>
</evidence>
<proteinExistence type="inferred from homology"/>
<dbReference type="SUPFAM" id="SSF51556">
    <property type="entry name" value="Metallo-dependent hydrolases"/>
    <property type="match status" value="1"/>
</dbReference>
<evidence type="ECO:0000313" key="4">
    <source>
        <dbReference type="EMBL" id="RMX57703.1"/>
    </source>
</evidence>
<comment type="caution">
    <text evidence="4">The sequence shown here is derived from an EMBL/GenBank/DDBJ whole genome shotgun (WGS) entry which is preliminary data.</text>
</comment>
<feature type="binding site" evidence="3">
    <location>
        <position position="223"/>
    </location>
    <ligand>
        <name>a divalent metal cation</name>
        <dbReference type="ChEBI" id="CHEBI:60240"/>
        <label>1</label>
    </ligand>
</feature>
<dbReference type="AlphaFoldDB" id="A0A3M6UVI0"/>